<name>A0A5C2SC27_9APHY</name>
<evidence type="ECO:0000313" key="1">
    <source>
        <dbReference type="EMBL" id="RPD61251.1"/>
    </source>
</evidence>
<accession>A0A5C2SC27</accession>
<evidence type="ECO:0000313" key="2">
    <source>
        <dbReference type="Proteomes" id="UP000313359"/>
    </source>
</evidence>
<protein>
    <submittedName>
        <fullName evidence="1">Uncharacterized protein</fullName>
    </submittedName>
</protein>
<organism evidence="1 2">
    <name type="scientific">Lentinus tigrinus ALCF2SS1-6</name>
    <dbReference type="NCBI Taxonomy" id="1328759"/>
    <lineage>
        <taxon>Eukaryota</taxon>
        <taxon>Fungi</taxon>
        <taxon>Dikarya</taxon>
        <taxon>Basidiomycota</taxon>
        <taxon>Agaricomycotina</taxon>
        <taxon>Agaricomycetes</taxon>
        <taxon>Polyporales</taxon>
        <taxon>Polyporaceae</taxon>
        <taxon>Lentinus</taxon>
    </lineage>
</organism>
<reference evidence="1" key="1">
    <citation type="journal article" date="2018" name="Genome Biol. Evol.">
        <title>Genomics and development of Lentinus tigrinus, a white-rot wood-decaying mushroom with dimorphic fruiting bodies.</title>
        <authorList>
            <person name="Wu B."/>
            <person name="Xu Z."/>
            <person name="Knudson A."/>
            <person name="Carlson A."/>
            <person name="Chen N."/>
            <person name="Kovaka S."/>
            <person name="LaButti K."/>
            <person name="Lipzen A."/>
            <person name="Pennachio C."/>
            <person name="Riley R."/>
            <person name="Schakwitz W."/>
            <person name="Umezawa K."/>
            <person name="Ohm R.A."/>
            <person name="Grigoriev I.V."/>
            <person name="Nagy L.G."/>
            <person name="Gibbons J."/>
            <person name="Hibbett D."/>
        </authorList>
    </citation>
    <scope>NUCLEOTIDE SEQUENCE [LARGE SCALE GENOMIC DNA]</scope>
    <source>
        <strain evidence="1">ALCF2SS1-6</strain>
    </source>
</reference>
<sequence>MKSRGGARGWPCTVQVAMSVHPYRLLDNPRELEGALFISVPSFLSSLPIHPKASPWPQDFRERLRVSTGRHLWFYTLVSIQPPIPRTFHVYTASNERPYQTTLPWCAWTMRPSTVRSGAPWKFEVEPQRRSSMTHLLFNPLTQTDRDGHVLLVWQRSAIGVSSRIEVVCPDSLAGWLHERRGLLVVDAIGQRGATGHWHSTPDLWACCVGRSQGIGLRELKKITARC</sequence>
<dbReference type="AlphaFoldDB" id="A0A5C2SC27"/>
<dbReference type="EMBL" id="ML122262">
    <property type="protein sequence ID" value="RPD61251.1"/>
    <property type="molecule type" value="Genomic_DNA"/>
</dbReference>
<dbReference type="Proteomes" id="UP000313359">
    <property type="component" value="Unassembled WGS sequence"/>
</dbReference>
<gene>
    <name evidence="1" type="ORF">L227DRAFT_63234</name>
</gene>
<keyword evidence="2" id="KW-1185">Reference proteome</keyword>
<proteinExistence type="predicted"/>